<evidence type="ECO:0000256" key="2">
    <source>
        <dbReference type="ARBA" id="ARBA00000751"/>
    </source>
</evidence>
<evidence type="ECO:0000313" key="4">
    <source>
        <dbReference type="EMBL" id="SET69022.1"/>
    </source>
</evidence>
<feature type="domain" description="NADAR" evidence="3">
    <location>
        <begin position="8"/>
        <end position="143"/>
    </location>
</feature>
<dbReference type="CDD" id="cd15457">
    <property type="entry name" value="NADAR"/>
    <property type="match status" value="1"/>
</dbReference>
<dbReference type="InterPro" id="IPR012816">
    <property type="entry name" value="NADAR"/>
</dbReference>
<proteinExistence type="predicted"/>
<dbReference type="Gene3D" id="1.10.357.40">
    <property type="entry name" value="YbiA-like"/>
    <property type="match status" value="1"/>
</dbReference>
<evidence type="ECO:0000313" key="5">
    <source>
        <dbReference type="Proteomes" id="UP000198558"/>
    </source>
</evidence>
<dbReference type="InterPro" id="IPR037238">
    <property type="entry name" value="YbiA-like_sf"/>
</dbReference>
<evidence type="ECO:0000256" key="1">
    <source>
        <dbReference type="ARBA" id="ARBA00000022"/>
    </source>
</evidence>
<protein>
    <recommendedName>
        <fullName evidence="3">NADAR domain-containing protein</fullName>
    </recommendedName>
</protein>
<dbReference type="OrthoDB" id="67297at2"/>
<keyword evidence="5" id="KW-1185">Reference proteome</keyword>
<evidence type="ECO:0000259" key="3">
    <source>
        <dbReference type="Pfam" id="PF08719"/>
    </source>
</evidence>
<dbReference type="NCBIfam" id="TIGR02464">
    <property type="entry name" value="ribofla_fusion"/>
    <property type="match status" value="1"/>
</dbReference>
<dbReference type="Pfam" id="PF08719">
    <property type="entry name" value="NADAR"/>
    <property type="match status" value="1"/>
</dbReference>
<dbReference type="SUPFAM" id="SSF143990">
    <property type="entry name" value="YbiA-like"/>
    <property type="match status" value="1"/>
</dbReference>
<reference evidence="5" key="1">
    <citation type="submission" date="2016-10" db="EMBL/GenBank/DDBJ databases">
        <authorList>
            <person name="Varghese N."/>
            <person name="Submissions S."/>
        </authorList>
    </citation>
    <scope>NUCLEOTIDE SEQUENCE [LARGE SCALE GENOMIC DNA]</scope>
    <source>
        <strain evidence="5">DSM 1551</strain>
    </source>
</reference>
<comment type="catalytic activity">
    <reaction evidence="1">
        <text>5-amino-6-(5-phospho-D-ribosylamino)uracil + H2O = 5,6-diaminouracil + D-ribose 5-phosphate</text>
        <dbReference type="Rhea" id="RHEA:55020"/>
        <dbReference type="ChEBI" id="CHEBI:15377"/>
        <dbReference type="ChEBI" id="CHEBI:46252"/>
        <dbReference type="ChEBI" id="CHEBI:58453"/>
        <dbReference type="ChEBI" id="CHEBI:78346"/>
    </reaction>
</comment>
<dbReference type="EMBL" id="FOIN01000028">
    <property type="protein sequence ID" value="SET69022.1"/>
    <property type="molecule type" value="Genomic_DNA"/>
</dbReference>
<dbReference type="AlphaFoldDB" id="A0A1I0GFX7"/>
<comment type="catalytic activity">
    <reaction evidence="2">
        <text>2,5-diamino-6-hydroxy-4-(5-phosphoribosylamino)-pyrimidine + H2O = 2,5,6-triamino-4-hydroxypyrimidine + D-ribose 5-phosphate</text>
        <dbReference type="Rhea" id="RHEA:23436"/>
        <dbReference type="ChEBI" id="CHEBI:15377"/>
        <dbReference type="ChEBI" id="CHEBI:58614"/>
        <dbReference type="ChEBI" id="CHEBI:78346"/>
        <dbReference type="ChEBI" id="CHEBI:137796"/>
    </reaction>
</comment>
<sequence length="143" mass="17040">MIDNFRGKYRFLSNYYETPIEYDGIVYLNNEAAFQAQKITRISEKIKFQNLNPVEAKKLGRKILLRDDWEKVKEKYMYEIVKAKFTQHQYLKKKLLDTYPHELIEGTTGWHDNIWGNCECPKCKDIVGENKLGKILMKVRSEI</sequence>
<dbReference type="RefSeq" id="WP_092355199.1">
    <property type="nucleotide sequence ID" value="NZ_FOIN01000028.1"/>
</dbReference>
<dbReference type="Proteomes" id="UP000198558">
    <property type="component" value="Unassembled WGS sequence"/>
</dbReference>
<gene>
    <name evidence="4" type="ORF">SAMN04489758_12848</name>
</gene>
<name>A0A1I0GFX7_9FIRM</name>
<organism evidence="4 5">
    <name type="scientific">Thomasclavelia cocleata</name>
    <dbReference type="NCBI Taxonomy" id="69824"/>
    <lineage>
        <taxon>Bacteria</taxon>
        <taxon>Bacillati</taxon>
        <taxon>Bacillota</taxon>
        <taxon>Erysipelotrichia</taxon>
        <taxon>Erysipelotrichales</taxon>
        <taxon>Coprobacillaceae</taxon>
        <taxon>Thomasclavelia</taxon>
    </lineage>
</organism>
<accession>A0A1I0GFX7</accession>
<dbReference type="GeneID" id="78288982"/>